<feature type="transmembrane region" description="Helical" evidence="10">
    <location>
        <begin position="404"/>
        <end position="424"/>
    </location>
</feature>
<reference evidence="12" key="1">
    <citation type="journal article" date="2019" name="Int. J. Syst. Evol. Microbiol.">
        <title>The Global Catalogue of Microorganisms (GCM) 10K type strain sequencing project: providing services to taxonomists for standard genome sequencing and annotation.</title>
        <authorList>
            <consortium name="The Broad Institute Genomics Platform"/>
            <consortium name="The Broad Institute Genome Sequencing Center for Infectious Disease"/>
            <person name="Wu L."/>
            <person name="Ma J."/>
        </authorList>
    </citation>
    <scope>NUCLEOTIDE SEQUENCE [LARGE SCALE GENOMIC DNA]</scope>
    <source>
        <strain evidence="12">CGMCC 1.19062</strain>
    </source>
</reference>
<dbReference type="InterPro" id="IPR050222">
    <property type="entry name" value="MATE_MdtK"/>
</dbReference>
<dbReference type="PANTHER" id="PTHR43298:SF2">
    <property type="entry name" value="FMN_FAD EXPORTER YEEO-RELATED"/>
    <property type="match status" value="1"/>
</dbReference>
<dbReference type="PANTHER" id="PTHR43298">
    <property type="entry name" value="MULTIDRUG RESISTANCE PROTEIN NORM-RELATED"/>
    <property type="match status" value="1"/>
</dbReference>
<keyword evidence="6 10" id="KW-1133">Transmembrane helix</keyword>
<keyword evidence="12" id="KW-1185">Reference proteome</keyword>
<keyword evidence="4" id="KW-1003">Cell membrane</keyword>
<evidence type="ECO:0000256" key="3">
    <source>
        <dbReference type="ARBA" id="ARBA00022449"/>
    </source>
</evidence>
<evidence type="ECO:0000256" key="6">
    <source>
        <dbReference type="ARBA" id="ARBA00022989"/>
    </source>
</evidence>
<feature type="transmembrane region" description="Helical" evidence="10">
    <location>
        <begin position="57"/>
        <end position="79"/>
    </location>
</feature>
<name>A0ABW5DQX4_9PROT</name>
<dbReference type="RefSeq" id="WP_379874631.1">
    <property type="nucleotide sequence ID" value="NZ_JBHUIP010000003.1"/>
</dbReference>
<dbReference type="InterPro" id="IPR002528">
    <property type="entry name" value="MATE_fam"/>
</dbReference>
<proteinExistence type="predicted"/>
<feature type="transmembrane region" description="Helical" evidence="10">
    <location>
        <begin position="251"/>
        <end position="278"/>
    </location>
</feature>
<keyword evidence="3" id="KW-0050">Antiport</keyword>
<protein>
    <recommendedName>
        <fullName evidence="9">Multidrug-efflux transporter</fullName>
    </recommendedName>
</protein>
<keyword evidence="2" id="KW-0813">Transport</keyword>
<gene>
    <name evidence="11" type="ORF">ACFSM5_02370</name>
</gene>
<feature type="transmembrane region" description="Helical" evidence="10">
    <location>
        <begin position="328"/>
        <end position="349"/>
    </location>
</feature>
<keyword evidence="8 10" id="KW-0472">Membrane</keyword>
<dbReference type="NCBIfam" id="TIGR00797">
    <property type="entry name" value="matE"/>
    <property type="match status" value="1"/>
</dbReference>
<accession>A0ABW5DQX4</accession>
<feature type="transmembrane region" description="Helical" evidence="10">
    <location>
        <begin position="369"/>
        <end position="392"/>
    </location>
</feature>
<evidence type="ECO:0000256" key="7">
    <source>
        <dbReference type="ARBA" id="ARBA00023065"/>
    </source>
</evidence>
<dbReference type="EMBL" id="JBHUIP010000003">
    <property type="protein sequence ID" value="MFD2261715.1"/>
    <property type="molecule type" value="Genomic_DNA"/>
</dbReference>
<feature type="transmembrane region" description="Helical" evidence="10">
    <location>
        <begin position="24"/>
        <end position="45"/>
    </location>
</feature>
<keyword evidence="7" id="KW-0406">Ion transport</keyword>
<dbReference type="InterPro" id="IPR048279">
    <property type="entry name" value="MdtK-like"/>
</dbReference>
<comment type="subcellular location">
    <subcellularLocation>
        <location evidence="1">Cell inner membrane</location>
        <topology evidence="1">Multi-pass membrane protein</topology>
    </subcellularLocation>
</comment>
<feature type="transmembrane region" description="Helical" evidence="10">
    <location>
        <begin position="100"/>
        <end position="121"/>
    </location>
</feature>
<dbReference type="PIRSF" id="PIRSF006603">
    <property type="entry name" value="DinF"/>
    <property type="match status" value="1"/>
</dbReference>
<dbReference type="Proteomes" id="UP001597295">
    <property type="component" value="Unassembled WGS sequence"/>
</dbReference>
<comment type="caution">
    <text evidence="11">The sequence shown here is derived from an EMBL/GenBank/DDBJ whole genome shotgun (WGS) entry which is preliminary data.</text>
</comment>
<feature type="transmembrane region" description="Helical" evidence="10">
    <location>
        <begin position="172"/>
        <end position="198"/>
    </location>
</feature>
<evidence type="ECO:0000313" key="12">
    <source>
        <dbReference type="Proteomes" id="UP001597295"/>
    </source>
</evidence>
<evidence type="ECO:0000256" key="5">
    <source>
        <dbReference type="ARBA" id="ARBA00022692"/>
    </source>
</evidence>
<feature type="transmembrane region" description="Helical" evidence="10">
    <location>
        <begin position="204"/>
        <end position="231"/>
    </location>
</feature>
<sequence length="460" mass="48263">MSAPSISQTPIPSGHRGLIAEIALLLRFAAPVALSQLLIMGMHVSDTIILGRLGADALAAAALTGSIFIFVLIFGLGLMMAIAPLASQAHGAGDLNEAGVLLRQITLLALLTGFILAIILGPSETYLLWLGQDPKLAADTATYLGSLRWSLPAVMVLVAGRNFLSAIGRPGMGLVFVSFDFCVNIVLALTFVLGWFGFPAMGLFGAGLATAVTATTGSILMMATIATAPSLKPYWQAGGSWLPDFKRQRQLLTLGLPIGITMVMEVGLFAISTLLMGFFGALPLAAHQVALQICSITFMVPFGVGQASTVLIGQAIGAGDRREARRAGWISIGFGLSFMSLMAVIMLIFREPLLNLFLSPDDPRSPAVLAIGVGFLAFGALFQIVDGLQVVGSCALRGLQDTRLPMVFAMIGFWGIGLTAAYVLAFPVGMGGNGIWLGQALGLAVVSILMVSRFHLLTKE</sequence>
<evidence type="ECO:0000256" key="8">
    <source>
        <dbReference type="ARBA" id="ARBA00023136"/>
    </source>
</evidence>
<dbReference type="Pfam" id="PF01554">
    <property type="entry name" value="MatE"/>
    <property type="match status" value="2"/>
</dbReference>
<evidence type="ECO:0000313" key="11">
    <source>
        <dbReference type="EMBL" id="MFD2261715.1"/>
    </source>
</evidence>
<dbReference type="CDD" id="cd13131">
    <property type="entry name" value="MATE_NorM_like"/>
    <property type="match status" value="1"/>
</dbReference>
<evidence type="ECO:0000256" key="4">
    <source>
        <dbReference type="ARBA" id="ARBA00022475"/>
    </source>
</evidence>
<organism evidence="11 12">
    <name type="scientific">Lacibacterium aquatile</name>
    <dbReference type="NCBI Taxonomy" id="1168082"/>
    <lineage>
        <taxon>Bacteria</taxon>
        <taxon>Pseudomonadati</taxon>
        <taxon>Pseudomonadota</taxon>
        <taxon>Alphaproteobacteria</taxon>
        <taxon>Rhodospirillales</taxon>
        <taxon>Rhodospirillaceae</taxon>
    </lineage>
</organism>
<keyword evidence="5 10" id="KW-0812">Transmembrane</keyword>
<feature type="transmembrane region" description="Helical" evidence="10">
    <location>
        <begin position="290"/>
        <end position="316"/>
    </location>
</feature>
<evidence type="ECO:0000256" key="9">
    <source>
        <dbReference type="ARBA" id="ARBA00031636"/>
    </source>
</evidence>
<feature type="transmembrane region" description="Helical" evidence="10">
    <location>
        <begin position="141"/>
        <end position="160"/>
    </location>
</feature>
<evidence type="ECO:0000256" key="2">
    <source>
        <dbReference type="ARBA" id="ARBA00022448"/>
    </source>
</evidence>
<evidence type="ECO:0000256" key="10">
    <source>
        <dbReference type="SAM" id="Phobius"/>
    </source>
</evidence>
<evidence type="ECO:0000256" key="1">
    <source>
        <dbReference type="ARBA" id="ARBA00004429"/>
    </source>
</evidence>
<feature type="transmembrane region" description="Helical" evidence="10">
    <location>
        <begin position="436"/>
        <end position="456"/>
    </location>
</feature>